<dbReference type="EMBL" id="CADCUB010000008">
    <property type="protein sequence ID" value="CAA9305788.1"/>
    <property type="molecule type" value="Genomic_DNA"/>
</dbReference>
<feature type="compositionally biased region" description="Basic and acidic residues" evidence="1">
    <location>
        <begin position="29"/>
        <end position="41"/>
    </location>
</feature>
<dbReference type="AlphaFoldDB" id="A0A6J4KIS5"/>
<dbReference type="EC" id="6.2.1.30" evidence="2"/>
<feature type="compositionally biased region" description="Basic residues" evidence="1">
    <location>
        <begin position="281"/>
        <end position="291"/>
    </location>
</feature>
<name>A0A6J4KIS5_9ACTN</name>
<proteinExistence type="predicted"/>
<feature type="region of interest" description="Disordered" evidence="1">
    <location>
        <begin position="1"/>
        <end position="136"/>
    </location>
</feature>
<feature type="region of interest" description="Disordered" evidence="1">
    <location>
        <begin position="221"/>
        <end position="434"/>
    </location>
</feature>
<feature type="compositionally biased region" description="Low complexity" evidence="1">
    <location>
        <begin position="390"/>
        <end position="399"/>
    </location>
</feature>
<evidence type="ECO:0000256" key="1">
    <source>
        <dbReference type="SAM" id="MobiDB-lite"/>
    </source>
</evidence>
<dbReference type="GO" id="GO:0047475">
    <property type="term" value="F:phenylacetate-CoA ligase activity"/>
    <property type="evidence" value="ECO:0007669"/>
    <property type="project" value="UniProtKB-EC"/>
</dbReference>
<feature type="compositionally biased region" description="Basic residues" evidence="1">
    <location>
        <begin position="53"/>
        <end position="62"/>
    </location>
</feature>
<sequence>ARPHPRPGVAGRRRDRLRGRARRPAARADALEPEARVRERAAPPAGLRPCRCGTRRPARARRPAPLPVHHQGRPAGELPVRDAGRPAGAGPAAARQQRHHRPADRRRLHGRRHRRVGRPGGAQHPRGRWAAGRQGAQRLRIRAVHRRSGRALRRRAAGLHGHPGVGRADRAAGPPDQRLQARRHHGDAVVHARAARRVRAAGPGPSGELPEGRHLRRRAVDRGHAARGRAAHRHARGRHLRAVGGDGPGGGQRVRRDQGRAARLGGPLLPGDRRPADRRGAARRRARRARLHHADPAGAAGRPLPHARPHPPAARHGPLRAPDREDLRALRRHDHPAGGERLPDPGRGAAPARRGPVAALPAGAEPAAAARRDDRAGRGPSGRGRRAARHAVVPAVRAGQGERRCQRRLRRRGARHARPVAGQGRAGAGPASAV</sequence>
<feature type="non-terminal residue" evidence="2">
    <location>
        <position position="1"/>
    </location>
</feature>
<gene>
    <name evidence="2" type="ORF">AVDCRST_MAG07-74</name>
</gene>
<evidence type="ECO:0000313" key="2">
    <source>
        <dbReference type="EMBL" id="CAA9305788.1"/>
    </source>
</evidence>
<feature type="non-terminal residue" evidence="2">
    <location>
        <position position="434"/>
    </location>
</feature>
<protein>
    <submittedName>
        <fullName evidence="2">Phenylacetate-coenzyme A ligase</fullName>
        <ecNumber evidence="2">6.2.1.30</ecNumber>
    </submittedName>
</protein>
<organism evidence="2">
    <name type="scientific">uncultured Frankineae bacterium</name>
    <dbReference type="NCBI Taxonomy" id="437475"/>
    <lineage>
        <taxon>Bacteria</taxon>
        <taxon>Bacillati</taxon>
        <taxon>Actinomycetota</taxon>
        <taxon>Actinomycetes</taxon>
        <taxon>Frankiales</taxon>
        <taxon>environmental samples</taxon>
    </lineage>
</organism>
<feature type="compositionally biased region" description="Basic residues" evidence="1">
    <location>
        <begin position="96"/>
        <end position="117"/>
    </location>
</feature>
<feature type="region of interest" description="Disordered" evidence="1">
    <location>
        <begin position="159"/>
        <end position="184"/>
    </location>
</feature>
<feature type="compositionally biased region" description="Basic residues" evidence="1">
    <location>
        <begin position="225"/>
        <end position="241"/>
    </location>
</feature>
<accession>A0A6J4KIS5</accession>
<reference evidence="2" key="1">
    <citation type="submission" date="2020-02" db="EMBL/GenBank/DDBJ databases">
        <authorList>
            <person name="Meier V. D."/>
        </authorList>
    </citation>
    <scope>NUCLEOTIDE SEQUENCE</scope>
    <source>
        <strain evidence="2">AVDCRST_MAG07</strain>
    </source>
</reference>
<feature type="compositionally biased region" description="Basic residues" evidence="1">
    <location>
        <begin position="1"/>
        <end position="25"/>
    </location>
</feature>
<feature type="compositionally biased region" description="Low complexity" evidence="1">
    <location>
        <begin position="85"/>
        <end position="95"/>
    </location>
</feature>
<keyword evidence="2" id="KW-0436">Ligase</keyword>
<feature type="compositionally biased region" description="Low complexity" evidence="1">
    <location>
        <begin position="345"/>
        <end position="369"/>
    </location>
</feature>
<feature type="compositionally biased region" description="Basic and acidic residues" evidence="1">
    <location>
        <begin position="271"/>
        <end position="280"/>
    </location>
</feature>
<feature type="compositionally biased region" description="Basic residues" evidence="1">
    <location>
        <begin position="405"/>
        <end position="418"/>
    </location>
</feature>
<feature type="compositionally biased region" description="Basic and acidic residues" evidence="1">
    <location>
        <begin position="321"/>
        <end position="344"/>
    </location>
</feature>